<accession>A0A0G1XN16</accession>
<dbReference type="AlphaFoldDB" id="A0A0G1XN16"/>
<evidence type="ECO:0000313" key="2">
    <source>
        <dbReference type="Proteomes" id="UP000034054"/>
    </source>
</evidence>
<reference evidence="1 2" key="1">
    <citation type="journal article" date="2015" name="Nature">
        <title>rRNA introns, odd ribosomes, and small enigmatic genomes across a large radiation of phyla.</title>
        <authorList>
            <person name="Brown C.T."/>
            <person name="Hug L.A."/>
            <person name="Thomas B.C."/>
            <person name="Sharon I."/>
            <person name="Castelle C.J."/>
            <person name="Singh A."/>
            <person name="Wilkins M.J."/>
            <person name="Williams K.H."/>
            <person name="Banfield J.F."/>
        </authorList>
    </citation>
    <scope>NUCLEOTIDE SEQUENCE [LARGE SCALE GENOMIC DNA]</scope>
</reference>
<sequence>MLIRLLPLIRDMTIGECDGNFLVVASRCFTTHEKCLESFSKSFSESSKSCRFVWNRTFLKDATTLVHERPCMLGFANIHSKIYDLFGCLLHTHFVMSA</sequence>
<dbReference type="EMBL" id="LCRH01000034">
    <property type="protein sequence ID" value="KKW32260.1"/>
    <property type="molecule type" value="Genomic_DNA"/>
</dbReference>
<organism evidence="1 2">
    <name type="scientific">Candidatus Uhrbacteria bacterium GW2011_GWA2_52_8d</name>
    <dbReference type="NCBI Taxonomy" id="1618979"/>
    <lineage>
        <taxon>Bacteria</taxon>
        <taxon>Candidatus Uhriibacteriota</taxon>
    </lineage>
</organism>
<dbReference type="Proteomes" id="UP000034054">
    <property type="component" value="Unassembled WGS sequence"/>
</dbReference>
<gene>
    <name evidence="1" type="ORF">UY76_C0034G0002</name>
</gene>
<proteinExistence type="predicted"/>
<evidence type="ECO:0000313" key="1">
    <source>
        <dbReference type="EMBL" id="KKW32260.1"/>
    </source>
</evidence>
<comment type="caution">
    <text evidence="1">The sequence shown here is derived from an EMBL/GenBank/DDBJ whole genome shotgun (WGS) entry which is preliminary data.</text>
</comment>
<name>A0A0G1XN16_9BACT</name>
<protein>
    <submittedName>
        <fullName evidence="1">Uncharacterized protein</fullName>
    </submittedName>
</protein>